<sequence length="64" mass="6289">MSSSSSSSQAIRGTTSSTLMSSLVLANNRSIPVSGSVLAAKEDKNAEEAEMEGEGGADGGVGAL</sequence>
<gene>
    <name evidence="2" type="ORF">PVL29_003606</name>
</gene>
<proteinExistence type="predicted"/>
<reference evidence="2 3" key="1">
    <citation type="journal article" date="2023" name="BMC Biotechnol.">
        <title>Vitis rotundifolia cv Carlos genome sequencing.</title>
        <authorList>
            <person name="Huff M."/>
            <person name="Hulse-Kemp A."/>
            <person name="Scheffler B."/>
            <person name="Youngblood R."/>
            <person name="Simpson S."/>
            <person name="Babiker E."/>
            <person name="Staton M."/>
        </authorList>
    </citation>
    <scope>NUCLEOTIDE SEQUENCE [LARGE SCALE GENOMIC DNA]</scope>
    <source>
        <tissue evidence="2">Leaf</tissue>
    </source>
</reference>
<keyword evidence="3" id="KW-1185">Reference proteome</keyword>
<protein>
    <submittedName>
        <fullName evidence="2">Uncharacterized protein</fullName>
    </submittedName>
</protein>
<evidence type="ECO:0000313" key="3">
    <source>
        <dbReference type="Proteomes" id="UP001168098"/>
    </source>
</evidence>
<evidence type="ECO:0000256" key="1">
    <source>
        <dbReference type="SAM" id="MobiDB-lite"/>
    </source>
</evidence>
<evidence type="ECO:0000313" key="2">
    <source>
        <dbReference type="EMBL" id="KAJ9705619.1"/>
    </source>
</evidence>
<comment type="caution">
    <text evidence="2">The sequence shown here is derived from an EMBL/GenBank/DDBJ whole genome shotgun (WGS) entry which is preliminary data.</text>
</comment>
<dbReference type="AlphaFoldDB" id="A0AA39AE97"/>
<accession>A0AA39AE97</accession>
<organism evidence="2 3">
    <name type="scientific">Vitis rotundifolia</name>
    <name type="common">Muscadine grape</name>
    <dbReference type="NCBI Taxonomy" id="103349"/>
    <lineage>
        <taxon>Eukaryota</taxon>
        <taxon>Viridiplantae</taxon>
        <taxon>Streptophyta</taxon>
        <taxon>Embryophyta</taxon>
        <taxon>Tracheophyta</taxon>
        <taxon>Spermatophyta</taxon>
        <taxon>Magnoliopsida</taxon>
        <taxon>eudicotyledons</taxon>
        <taxon>Gunneridae</taxon>
        <taxon>Pentapetalae</taxon>
        <taxon>rosids</taxon>
        <taxon>Vitales</taxon>
        <taxon>Vitaceae</taxon>
        <taxon>Viteae</taxon>
        <taxon>Vitis</taxon>
    </lineage>
</organism>
<feature type="region of interest" description="Disordered" evidence="1">
    <location>
        <begin position="42"/>
        <end position="64"/>
    </location>
</feature>
<name>A0AA39AE97_VITRO</name>
<dbReference type="EMBL" id="JARBHA010000003">
    <property type="protein sequence ID" value="KAJ9705619.1"/>
    <property type="molecule type" value="Genomic_DNA"/>
</dbReference>
<dbReference type="Proteomes" id="UP001168098">
    <property type="component" value="Unassembled WGS sequence"/>
</dbReference>